<dbReference type="NCBIfam" id="TIGR00810">
    <property type="entry name" value="secG"/>
    <property type="match status" value="1"/>
</dbReference>
<comment type="similarity">
    <text evidence="2 12">Belongs to the SecG family.</text>
</comment>
<keyword evidence="10 12" id="KW-0472">Membrane</keyword>
<comment type="caution">
    <text evidence="12">Lacks conserved residue(s) required for the propagation of feature annotation.</text>
</comment>
<sequence length="142" mass="14094">MENVLLVVHILTCIALICVVLLQRSEGGALGIGGGGGGGLVSGRGAASMLTRITMILAGVFVATSLILTTIATRSNQSTSSLGDAAAAEDASDLDLPSDIGPALPPASDLDESSAPATEAPSDLDPAPQTETTPAPETTPEQ</sequence>
<dbReference type="RefSeq" id="WP_377381709.1">
    <property type="nucleotide sequence ID" value="NZ_JBHSSW010000066.1"/>
</dbReference>
<keyword evidence="9 12" id="KW-0811">Translocation</keyword>
<evidence type="ECO:0000256" key="4">
    <source>
        <dbReference type="ARBA" id="ARBA00022448"/>
    </source>
</evidence>
<evidence type="ECO:0000313" key="14">
    <source>
        <dbReference type="EMBL" id="MFC6199976.1"/>
    </source>
</evidence>
<dbReference type="Pfam" id="PF03840">
    <property type="entry name" value="SecG"/>
    <property type="match status" value="1"/>
</dbReference>
<protein>
    <recommendedName>
        <fullName evidence="3 12">Protein-export membrane protein SecG</fullName>
    </recommendedName>
</protein>
<keyword evidence="8 12" id="KW-1133">Transmembrane helix</keyword>
<evidence type="ECO:0000256" key="2">
    <source>
        <dbReference type="ARBA" id="ARBA00008445"/>
    </source>
</evidence>
<proteinExistence type="inferred from homology"/>
<evidence type="ECO:0000256" key="10">
    <source>
        <dbReference type="ARBA" id="ARBA00023136"/>
    </source>
</evidence>
<comment type="caution">
    <text evidence="14">The sequence shown here is derived from an EMBL/GenBank/DDBJ whole genome shotgun (WGS) entry which is preliminary data.</text>
</comment>
<evidence type="ECO:0000256" key="13">
    <source>
        <dbReference type="SAM" id="MobiDB-lite"/>
    </source>
</evidence>
<feature type="compositionally biased region" description="Low complexity" evidence="13">
    <location>
        <begin position="126"/>
        <end position="142"/>
    </location>
</feature>
<evidence type="ECO:0000256" key="11">
    <source>
        <dbReference type="ARBA" id="ARBA00025182"/>
    </source>
</evidence>
<evidence type="ECO:0000256" key="7">
    <source>
        <dbReference type="ARBA" id="ARBA00022927"/>
    </source>
</evidence>
<reference evidence="15" key="1">
    <citation type="journal article" date="2019" name="Int. J. Syst. Evol. Microbiol.">
        <title>The Global Catalogue of Microorganisms (GCM) 10K type strain sequencing project: providing services to taxonomists for standard genome sequencing and annotation.</title>
        <authorList>
            <consortium name="The Broad Institute Genomics Platform"/>
            <consortium name="The Broad Institute Genome Sequencing Center for Infectious Disease"/>
            <person name="Wu L."/>
            <person name="Ma J."/>
        </authorList>
    </citation>
    <scope>NUCLEOTIDE SEQUENCE [LARGE SCALE GENOMIC DNA]</scope>
    <source>
        <strain evidence="15">CGMCC-1.15741</strain>
    </source>
</reference>
<evidence type="ECO:0000256" key="6">
    <source>
        <dbReference type="ARBA" id="ARBA00022692"/>
    </source>
</evidence>
<dbReference type="Proteomes" id="UP001596303">
    <property type="component" value="Unassembled WGS sequence"/>
</dbReference>
<evidence type="ECO:0000313" key="15">
    <source>
        <dbReference type="Proteomes" id="UP001596303"/>
    </source>
</evidence>
<dbReference type="PANTHER" id="PTHR34182:SF1">
    <property type="entry name" value="PROTEIN-EXPORT MEMBRANE PROTEIN SECG"/>
    <property type="match status" value="1"/>
</dbReference>
<accession>A0ABW1SEL1</accession>
<keyword evidence="15" id="KW-1185">Reference proteome</keyword>
<feature type="region of interest" description="Disordered" evidence="13">
    <location>
        <begin position="75"/>
        <end position="142"/>
    </location>
</feature>
<evidence type="ECO:0000256" key="1">
    <source>
        <dbReference type="ARBA" id="ARBA00004651"/>
    </source>
</evidence>
<dbReference type="PANTHER" id="PTHR34182">
    <property type="entry name" value="PROTEIN-EXPORT MEMBRANE PROTEIN SECG"/>
    <property type="match status" value="1"/>
</dbReference>
<comment type="subcellular location">
    <subcellularLocation>
        <location evidence="1 12">Cell membrane</location>
        <topology evidence="1 12">Multi-pass membrane protein</topology>
    </subcellularLocation>
</comment>
<keyword evidence="6 12" id="KW-0812">Transmembrane</keyword>
<keyword evidence="5 12" id="KW-1003">Cell membrane</keyword>
<feature type="compositionally biased region" description="Low complexity" evidence="13">
    <location>
        <begin position="80"/>
        <end position="99"/>
    </location>
</feature>
<evidence type="ECO:0000256" key="9">
    <source>
        <dbReference type="ARBA" id="ARBA00023010"/>
    </source>
</evidence>
<keyword evidence="4 12" id="KW-0813">Transport</keyword>
<organism evidence="14 15">
    <name type="scientific">Ponticaulis profundi</name>
    <dbReference type="NCBI Taxonomy" id="2665222"/>
    <lineage>
        <taxon>Bacteria</taxon>
        <taxon>Pseudomonadati</taxon>
        <taxon>Pseudomonadota</taxon>
        <taxon>Alphaproteobacteria</taxon>
        <taxon>Hyphomonadales</taxon>
        <taxon>Hyphomonadaceae</taxon>
        <taxon>Ponticaulis</taxon>
    </lineage>
</organism>
<comment type="function">
    <text evidence="11 12">Involved in protein export. Participates in an early event of protein translocation.</text>
</comment>
<feature type="transmembrane region" description="Helical" evidence="12">
    <location>
        <begin position="51"/>
        <end position="72"/>
    </location>
</feature>
<evidence type="ECO:0000256" key="5">
    <source>
        <dbReference type="ARBA" id="ARBA00022475"/>
    </source>
</evidence>
<dbReference type="EMBL" id="JBHSSW010000066">
    <property type="protein sequence ID" value="MFC6199976.1"/>
    <property type="molecule type" value="Genomic_DNA"/>
</dbReference>
<gene>
    <name evidence="14" type="primary">secG</name>
    <name evidence="14" type="ORF">ACFQDM_18025</name>
</gene>
<dbReference type="PRINTS" id="PR01651">
    <property type="entry name" value="SECGEXPORT"/>
</dbReference>
<evidence type="ECO:0000256" key="8">
    <source>
        <dbReference type="ARBA" id="ARBA00022989"/>
    </source>
</evidence>
<evidence type="ECO:0000256" key="3">
    <source>
        <dbReference type="ARBA" id="ARBA00017876"/>
    </source>
</evidence>
<dbReference type="InterPro" id="IPR004692">
    <property type="entry name" value="SecG"/>
</dbReference>
<evidence type="ECO:0000256" key="12">
    <source>
        <dbReference type="RuleBase" id="RU365087"/>
    </source>
</evidence>
<name>A0ABW1SEL1_9PROT</name>
<keyword evidence="7 12" id="KW-0653">Protein transport</keyword>